<keyword evidence="1 2" id="KW-0238">DNA-binding</keyword>
<comment type="caution">
    <text evidence="5">The sequence shown here is derived from an EMBL/GenBank/DDBJ whole genome shotgun (WGS) entry which is preliminary data.</text>
</comment>
<reference evidence="5 6" key="1">
    <citation type="journal article" date="2015" name="Genome Biol.">
        <title>Comparative genomics of Steinernema reveals deeply conserved gene regulatory networks.</title>
        <authorList>
            <person name="Dillman A.R."/>
            <person name="Macchietto M."/>
            <person name="Porter C.F."/>
            <person name="Rogers A."/>
            <person name="Williams B."/>
            <person name="Antoshechkin I."/>
            <person name="Lee M.M."/>
            <person name="Goodwin Z."/>
            <person name="Lu X."/>
            <person name="Lewis E.E."/>
            <person name="Goodrich-Blair H."/>
            <person name="Stock S.P."/>
            <person name="Adams B.J."/>
            <person name="Sternberg P.W."/>
            <person name="Mortazavi A."/>
        </authorList>
    </citation>
    <scope>NUCLEOTIDE SEQUENCE [LARGE SCALE GENOMIC DNA]</scope>
    <source>
        <strain evidence="5 6">ALL</strain>
    </source>
</reference>
<evidence type="ECO:0000256" key="3">
    <source>
        <dbReference type="SAM" id="MobiDB-lite"/>
    </source>
</evidence>
<dbReference type="InterPro" id="IPR036390">
    <property type="entry name" value="WH_DNA-bd_sf"/>
</dbReference>
<evidence type="ECO:0000313" key="6">
    <source>
        <dbReference type="Proteomes" id="UP000298663"/>
    </source>
</evidence>
<dbReference type="GO" id="GO:0003700">
    <property type="term" value="F:DNA-binding transcription factor activity"/>
    <property type="evidence" value="ECO:0007669"/>
    <property type="project" value="InterPro"/>
</dbReference>
<protein>
    <recommendedName>
        <fullName evidence="4">Fork-head domain-containing protein</fullName>
    </recommendedName>
</protein>
<proteinExistence type="predicted"/>
<keyword evidence="6" id="KW-1185">Reference proteome</keyword>
<dbReference type="SMART" id="SM00339">
    <property type="entry name" value="FH"/>
    <property type="match status" value="1"/>
</dbReference>
<name>A0A4U5N3Y9_STECR</name>
<dbReference type="Gene3D" id="1.10.10.10">
    <property type="entry name" value="Winged helix-like DNA-binding domain superfamily/Winged helix DNA-binding domain"/>
    <property type="match status" value="1"/>
</dbReference>
<dbReference type="PROSITE" id="PS50039">
    <property type="entry name" value="FORK_HEAD_3"/>
    <property type="match status" value="1"/>
</dbReference>
<evidence type="ECO:0000259" key="4">
    <source>
        <dbReference type="PROSITE" id="PS50039"/>
    </source>
</evidence>
<dbReference type="GO" id="GO:0005634">
    <property type="term" value="C:nucleus"/>
    <property type="evidence" value="ECO:0007669"/>
    <property type="project" value="UniProtKB-SubCell"/>
</dbReference>
<dbReference type="SUPFAM" id="SSF46785">
    <property type="entry name" value="Winged helix' DNA-binding domain"/>
    <property type="match status" value="1"/>
</dbReference>
<evidence type="ECO:0000256" key="1">
    <source>
        <dbReference type="ARBA" id="ARBA00023125"/>
    </source>
</evidence>
<sequence>MAPKAPKTLKHQQNQYGLSFPGMIILAIQNSANSIAFDFCNRALSTKDIYKFLRAHVKPFQAMDAKQWNTTERKIRHSLSQTAYFQRYQPPTETHPAGRVVPSKMAGAEKGSLWTISPPEGKSHDQTQKMVNKVFVEHRVNVFKEHLVNPLILDQIINGVWGWNNPYGESLGNSEEKFEKLKKTTNSSEKAVSETSGIEIQNVERTQEMPLESNESSVPSITSSDSQMRAYPDLPYNPYPNNWTQQPVDFSYPQCFNYAPFPTQQVPMKPYSDLNQVQSGFQDPLFWTQGEGMSTQEVPMWPPAYFSQSEPSQEQNPIQESEDSPFLQNVDQAPPVAEPQQEELGDFLHEDFELFGIRSLQSRTSSRPSHLKLKITNKLF</sequence>
<feature type="region of interest" description="Disordered" evidence="3">
    <location>
        <begin position="303"/>
        <end position="323"/>
    </location>
</feature>
<feature type="DNA-binding region" description="Fork-head" evidence="2">
    <location>
        <begin position="15"/>
        <end position="118"/>
    </location>
</feature>
<evidence type="ECO:0000256" key="2">
    <source>
        <dbReference type="PROSITE-ProRule" id="PRU00089"/>
    </source>
</evidence>
<gene>
    <name evidence="5" type="ORF">L596_018203</name>
</gene>
<organism evidence="5 6">
    <name type="scientific">Steinernema carpocapsae</name>
    <name type="common">Entomopathogenic nematode</name>
    <dbReference type="NCBI Taxonomy" id="34508"/>
    <lineage>
        <taxon>Eukaryota</taxon>
        <taxon>Metazoa</taxon>
        <taxon>Ecdysozoa</taxon>
        <taxon>Nematoda</taxon>
        <taxon>Chromadorea</taxon>
        <taxon>Rhabditida</taxon>
        <taxon>Tylenchina</taxon>
        <taxon>Panagrolaimomorpha</taxon>
        <taxon>Strongyloidoidea</taxon>
        <taxon>Steinernematidae</taxon>
        <taxon>Steinernema</taxon>
    </lineage>
</organism>
<dbReference type="EMBL" id="AZBU02000005">
    <property type="protein sequence ID" value="TKR77186.1"/>
    <property type="molecule type" value="Genomic_DNA"/>
</dbReference>
<dbReference type="InterPro" id="IPR001766">
    <property type="entry name" value="Fork_head_dom"/>
</dbReference>
<evidence type="ECO:0000313" key="5">
    <source>
        <dbReference type="EMBL" id="TKR77186.1"/>
    </source>
</evidence>
<dbReference type="AlphaFoldDB" id="A0A4U5N3Y9"/>
<feature type="domain" description="Fork-head" evidence="4">
    <location>
        <begin position="15"/>
        <end position="118"/>
    </location>
</feature>
<comment type="subcellular location">
    <subcellularLocation>
        <location evidence="2">Nucleus</location>
    </subcellularLocation>
</comment>
<dbReference type="Proteomes" id="UP000298663">
    <property type="component" value="Unassembled WGS sequence"/>
</dbReference>
<accession>A0A4U5N3Y9</accession>
<dbReference type="GO" id="GO:0043565">
    <property type="term" value="F:sequence-specific DNA binding"/>
    <property type="evidence" value="ECO:0007669"/>
    <property type="project" value="InterPro"/>
</dbReference>
<feature type="compositionally biased region" description="Polar residues" evidence="3">
    <location>
        <begin position="306"/>
        <end position="319"/>
    </location>
</feature>
<keyword evidence="2" id="KW-0539">Nucleus</keyword>
<dbReference type="InterPro" id="IPR036388">
    <property type="entry name" value="WH-like_DNA-bd_sf"/>
</dbReference>
<reference evidence="5 6" key="2">
    <citation type="journal article" date="2019" name="G3 (Bethesda)">
        <title>Hybrid Assembly of the Genome of the Entomopathogenic Nematode Steinernema carpocapsae Identifies the X-Chromosome.</title>
        <authorList>
            <person name="Serra L."/>
            <person name="Macchietto M."/>
            <person name="Macias-Munoz A."/>
            <person name="McGill C.J."/>
            <person name="Rodriguez I.M."/>
            <person name="Rodriguez B."/>
            <person name="Murad R."/>
            <person name="Mortazavi A."/>
        </authorList>
    </citation>
    <scope>NUCLEOTIDE SEQUENCE [LARGE SCALE GENOMIC DNA]</scope>
    <source>
        <strain evidence="5 6">ALL</strain>
    </source>
</reference>